<name>A0A8S3HTG6_9BILA</name>
<dbReference type="GO" id="GO:0070593">
    <property type="term" value="P:dendrite self-avoidance"/>
    <property type="evidence" value="ECO:0007669"/>
    <property type="project" value="TreeGrafter"/>
</dbReference>
<keyword evidence="2" id="KW-0393">Immunoglobulin domain</keyword>
<keyword evidence="1" id="KW-1015">Disulfide bond</keyword>
<dbReference type="EMBL" id="CAJOBH010235416">
    <property type="protein sequence ID" value="CAF5088582.1"/>
    <property type="molecule type" value="Genomic_DNA"/>
</dbReference>
<dbReference type="EMBL" id="CAJOBJ010334204">
    <property type="protein sequence ID" value="CAF5186747.1"/>
    <property type="molecule type" value="Genomic_DNA"/>
</dbReference>
<accession>A0A8S3HTG6</accession>
<dbReference type="InterPro" id="IPR007110">
    <property type="entry name" value="Ig-like_dom"/>
</dbReference>
<dbReference type="Pfam" id="PF07679">
    <property type="entry name" value="I-set"/>
    <property type="match status" value="2"/>
</dbReference>
<reference evidence="5" key="1">
    <citation type="submission" date="2021-02" db="EMBL/GenBank/DDBJ databases">
        <authorList>
            <person name="Nowell W R."/>
        </authorList>
    </citation>
    <scope>NUCLEOTIDE SEQUENCE</scope>
</reference>
<dbReference type="InterPro" id="IPR013783">
    <property type="entry name" value="Ig-like_fold"/>
</dbReference>
<dbReference type="InterPro" id="IPR036179">
    <property type="entry name" value="Ig-like_dom_sf"/>
</dbReference>
<dbReference type="GO" id="GO:0030424">
    <property type="term" value="C:axon"/>
    <property type="evidence" value="ECO:0007669"/>
    <property type="project" value="TreeGrafter"/>
</dbReference>
<dbReference type="GO" id="GO:0005886">
    <property type="term" value="C:plasma membrane"/>
    <property type="evidence" value="ECO:0007669"/>
    <property type="project" value="TreeGrafter"/>
</dbReference>
<dbReference type="GO" id="GO:0007156">
    <property type="term" value="P:homophilic cell adhesion via plasma membrane adhesion molecules"/>
    <property type="evidence" value="ECO:0007669"/>
    <property type="project" value="TreeGrafter"/>
</dbReference>
<evidence type="ECO:0000259" key="3">
    <source>
        <dbReference type="PROSITE" id="PS50835"/>
    </source>
</evidence>
<comment type="caution">
    <text evidence="5">The sequence shown here is derived from an EMBL/GenBank/DDBJ whole genome shotgun (WGS) entry which is preliminary data.</text>
</comment>
<feature type="non-terminal residue" evidence="5">
    <location>
        <position position="1"/>
    </location>
</feature>
<proteinExistence type="predicted"/>
<dbReference type="InterPro" id="IPR013098">
    <property type="entry name" value="Ig_I-set"/>
</dbReference>
<dbReference type="SUPFAM" id="SSF48726">
    <property type="entry name" value="Immunoglobulin"/>
    <property type="match status" value="2"/>
</dbReference>
<dbReference type="SMART" id="SM00408">
    <property type="entry name" value="IGc2"/>
    <property type="match status" value="1"/>
</dbReference>
<dbReference type="FunFam" id="2.60.40.10:FF:000032">
    <property type="entry name" value="palladin isoform X1"/>
    <property type="match status" value="1"/>
</dbReference>
<gene>
    <name evidence="4" type="ORF">BYL167_LOCUS62841</name>
    <name evidence="5" type="ORF">GIL414_LOCUS71388</name>
</gene>
<dbReference type="PROSITE" id="PS50835">
    <property type="entry name" value="IG_LIKE"/>
    <property type="match status" value="1"/>
</dbReference>
<protein>
    <recommendedName>
        <fullName evidence="3">Ig-like domain-containing protein</fullName>
    </recommendedName>
</protein>
<dbReference type="InterPro" id="IPR003599">
    <property type="entry name" value="Ig_sub"/>
</dbReference>
<dbReference type="Gene3D" id="2.60.40.10">
    <property type="entry name" value="Immunoglobulins"/>
    <property type="match status" value="2"/>
</dbReference>
<organism evidence="5 6">
    <name type="scientific">Rotaria magnacalcarata</name>
    <dbReference type="NCBI Taxonomy" id="392030"/>
    <lineage>
        <taxon>Eukaryota</taxon>
        <taxon>Metazoa</taxon>
        <taxon>Spiralia</taxon>
        <taxon>Gnathifera</taxon>
        <taxon>Rotifera</taxon>
        <taxon>Eurotatoria</taxon>
        <taxon>Bdelloidea</taxon>
        <taxon>Philodinida</taxon>
        <taxon>Philodinidae</taxon>
        <taxon>Rotaria</taxon>
    </lineage>
</organism>
<evidence type="ECO:0000313" key="6">
    <source>
        <dbReference type="Proteomes" id="UP000681720"/>
    </source>
</evidence>
<dbReference type="GO" id="GO:0098632">
    <property type="term" value="F:cell-cell adhesion mediator activity"/>
    <property type="evidence" value="ECO:0007669"/>
    <property type="project" value="TreeGrafter"/>
</dbReference>
<evidence type="ECO:0000256" key="1">
    <source>
        <dbReference type="ARBA" id="ARBA00023157"/>
    </source>
</evidence>
<dbReference type="SMART" id="SM00409">
    <property type="entry name" value="IG"/>
    <property type="match status" value="2"/>
</dbReference>
<dbReference type="AlphaFoldDB" id="A0A8S3HTG6"/>
<dbReference type="Proteomes" id="UP000681967">
    <property type="component" value="Unassembled WGS sequence"/>
</dbReference>
<evidence type="ECO:0000313" key="4">
    <source>
        <dbReference type="EMBL" id="CAF5088582.1"/>
    </source>
</evidence>
<sequence>YKERQQLQVPDAMSSGLIVRKVERLPDQSLLIRKVRLEDQGLYTCRAINDFGQDMKDLQLEIFDSIKVDIYPINRIYQLGFTAKLQCRATGYPLPRITWMRNNLPLVNTTRIKLQNDGSLIIHPYKREDAGPYVCNATNKKESVTQVAYLEVKGNLMTFQ</sequence>
<dbReference type="GO" id="GO:0007411">
    <property type="term" value="P:axon guidance"/>
    <property type="evidence" value="ECO:0007669"/>
    <property type="project" value="TreeGrafter"/>
</dbReference>
<dbReference type="PANTHER" id="PTHR10075">
    <property type="entry name" value="BASIGIN RELATED"/>
    <property type="match status" value="1"/>
</dbReference>
<evidence type="ECO:0000256" key="2">
    <source>
        <dbReference type="ARBA" id="ARBA00023319"/>
    </source>
</evidence>
<feature type="domain" description="Ig-like" evidence="3">
    <location>
        <begin position="80"/>
        <end position="145"/>
    </location>
</feature>
<evidence type="ECO:0000313" key="5">
    <source>
        <dbReference type="EMBL" id="CAF5186747.1"/>
    </source>
</evidence>
<dbReference type="Proteomes" id="UP000681720">
    <property type="component" value="Unassembled WGS sequence"/>
</dbReference>
<dbReference type="InterPro" id="IPR003598">
    <property type="entry name" value="Ig_sub2"/>
</dbReference>
<dbReference type="PANTHER" id="PTHR10075:SF100">
    <property type="entry name" value="FASCICLIN-2"/>
    <property type="match status" value="1"/>
</dbReference>